<dbReference type="Proteomes" id="UP000324222">
    <property type="component" value="Unassembled WGS sequence"/>
</dbReference>
<comment type="caution">
    <text evidence="2">The sequence shown here is derived from an EMBL/GenBank/DDBJ whole genome shotgun (WGS) entry which is preliminary data.</text>
</comment>
<protein>
    <submittedName>
        <fullName evidence="2">Putative RNA-directed DNA polymerase from transposon X-element</fullName>
    </submittedName>
</protein>
<evidence type="ECO:0000256" key="1">
    <source>
        <dbReference type="SAM" id="Phobius"/>
    </source>
</evidence>
<keyword evidence="1" id="KW-0812">Transmembrane</keyword>
<keyword evidence="1" id="KW-0472">Membrane</keyword>
<dbReference type="AlphaFoldDB" id="A0A5B7FHN1"/>
<keyword evidence="2" id="KW-0548">Nucleotidyltransferase</keyword>
<dbReference type="OrthoDB" id="6378051at2759"/>
<dbReference type="GO" id="GO:0003964">
    <property type="term" value="F:RNA-directed DNA polymerase activity"/>
    <property type="evidence" value="ECO:0007669"/>
    <property type="project" value="UniProtKB-KW"/>
</dbReference>
<accession>A0A5B7FHN1</accession>
<sequence>MSARSHAHHLIHYATNWLTGKFSFCWKSFILIAKPGKDPILPLAYRLIALLSCIGMLMEQLVTTWLSWWMEDNHLLREPQRGFRPCHCTLDVLVQMEYHTCDTYCQQ</sequence>
<name>A0A5B7FHN1_PORTR</name>
<dbReference type="EMBL" id="VSRR010006533">
    <property type="protein sequence ID" value="MPC45017.1"/>
    <property type="molecule type" value="Genomic_DNA"/>
</dbReference>
<gene>
    <name evidence="2" type="ORF">E2C01_038700</name>
</gene>
<keyword evidence="2" id="KW-0695">RNA-directed DNA polymerase</keyword>
<evidence type="ECO:0000313" key="3">
    <source>
        <dbReference type="Proteomes" id="UP000324222"/>
    </source>
</evidence>
<keyword evidence="2" id="KW-0808">Transferase</keyword>
<keyword evidence="1" id="KW-1133">Transmembrane helix</keyword>
<organism evidence="2 3">
    <name type="scientific">Portunus trituberculatus</name>
    <name type="common">Swimming crab</name>
    <name type="synonym">Neptunus trituberculatus</name>
    <dbReference type="NCBI Taxonomy" id="210409"/>
    <lineage>
        <taxon>Eukaryota</taxon>
        <taxon>Metazoa</taxon>
        <taxon>Ecdysozoa</taxon>
        <taxon>Arthropoda</taxon>
        <taxon>Crustacea</taxon>
        <taxon>Multicrustacea</taxon>
        <taxon>Malacostraca</taxon>
        <taxon>Eumalacostraca</taxon>
        <taxon>Eucarida</taxon>
        <taxon>Decapoda</taxon>
        <taxon>Pleocyemata</taxon>
        <taxon>Brachyura</taxon>
        <taxon>Eubrachyura</taxon>
        <taxon>Portunoidea</taxon>
        <taxon>Portunidae</taxon>
        <taxon>Portuninae</taxon>
        <taxon>Portunus</taxon>
    </lineage>
</organism>
<feature type="transmembrane region" description="Helical" evidence="1">
    <location>
        <begin position="43"/>
        <end position="68"/>
    </location>
</feature>
<keyword evidence="3" id="KW-1185">Reference proteome</keyword>
<proteinExistence type="predicted"/>
<evidence type="ECO:0000313" key="2">
    <source>
        <dbReference type="EMBL" id="MPC45017.1"/>
    </source>
</evidence>
<reference evidence="2 3" key="1">
    <citation type="submission" date="2019-05" db="EMBL/GenBank/DDBJ databases">
        <title>Another draft genome of Portunus trituberculatus and its Hox gene families provides insights of decapod evolution.</title>
        <authorList>
            <person name="Jeong J.-H."/>
            <person name="Song I."/>
            <person name="Kim S."/>
            <person name="Choi T."/>
            <person name="Kim D."/>
            <person name="Ryu S."/>
            <person name="Kim W."/>
        </authorList>
    </citation>
    <scope>NUCLEOTIDE SEQUENCE [LARGE SCALE GENOMIC DNA]</scope>
    <source>
        <tissue evidence="2">Muscle</tissue>
    </source>
</reference>